<evidence type="ECO:0000313" key="6">
    <source>
        <dbReference type="EMBL" id="KFD56701.1"/>
    </source>
</evidence>
<gene>
    <name evidence="6" type="ORF">M513_02377</name>
    <name evidence="7" type="ORF">M514_02377</name>
</gene>
<dbReference type="PANTHER" id="PTHR24214:SF38">
    <property type="entry name" value="PDZ AND LIM DOMAIN PROTEIN ZASP-RELATED"/>
    <property type="match status" value="1"/>
</dbReference>
<dbReference type="Gene3D" id="2.10.110.10">
    <property type="entry name" value="Cysteine Rich Protein"/>
    <property type="match status" value="2"/>
</dbReference>
<keyword evidence="2 4" id="KW-0862">Zinc</keyword>
<dbReference type="EMBL" id="KL363192">
    <property type="protein sequence ID" value="KFD56701.1"/>
    <property type="molecule type" value="Genomic_DNA"/>
</dbReference>
<organism evidence="7">
    <name type="scientific">Trichuris suis</name>
    <name type="common">pig whipworm</name>
    <dbReference type="NCBI Taxonomy" id="68888"/>
    <lineage>
        <taxon>Eukaryota</taxon>
        <taxon>Metazoa</taxon>
        <taxon>Ecdysozoa</taxon>
        <taxon>Nematoda</taxon>
        <taxon>Enoplea</taxon>
        <taxon>Dorylaimia</taxon>
        <taxon>Trichinellida</taxon>
        <taxon>Trichuridae</taxon>
        <taxon>Trichuris</taxon>
    </lineage>
</organism>
<name>A0A085NBQ4_9BILA</name>
<keyword evidence="8" id="KW-1185">Reference proteome</keyword>
<dbReference type="AlphaFoldDB" id="A0A085NBQ4"/>
<proteinExistence type="predicted"/>
<dbReference type="GO" id="GO:0061061">
    <property type="term" value="P:muscle structure development"/>
    <property type="evidence" value="ECO:0007669"/>
    <property type="project" value="TreeGrafter"/>
</dbReference>
<keyword evidence="1 4" id="KW-0479">Metal-binding</keyword>
<dbReference type="PROSITE" id="PS50023">
    <property type="entry name" value="LIM_DOMAIN_2"/>
    <property type="match status" value="1"/>
</dbReference>
<evidence type="ECO:0000256" key="2">
    <source>
        <dbReference type="ARBA" id="ARBA00022833"/>
    </source>
</evidence>
<dbReference type="EMBL" id="KL367520">
    <property type="protein sequence ID" value="KFD66900.1"/>
    <property type="molecule type" value="Genomic_DNA"/>
</dbReference>
<evidence type="ECO:0000259" key="5">
    <source>
        <dbReference type="PROSITE" id="PS50023"/>
    </source>
</evidence>
<dbReference type="GO" id="GO:0005912">
    <property type="term" value="C:adherens junction"/>
    <property type="evidence" value="ECO:0007669"/>
    <property type="project" value="TreeGrafter"/>
</dbReference>
<dbReference type="SUPFAM" id="SSF57716">
    <property type="entry name" value="Glucocorticoid receptor-like (DNA-binding domain)"/>
    <property type="match status" value="3"/>
</dbReference>
<evidence type="ECO:0000256" key="3">
    <source>
        <dbReference type="ARBA" id="ARBA00023038"/>
    </source>
</evidence>
<dbReference type="GO" id="GO:0031941">
    <property type="term" value="C:filamentous actin"/>
    <property type="evidence" value="ECO:0007669"/>
    <property type="project" value="TreeGrafter"/>
</dbReference>
<keyword evidence="3 4" id="KW-0440">LIM domain</keyword>
<dbReference type="GO" id="GO:0046872">
    <property type="term" value="F:metal ion binding"/>
    <property type="evidence" value="ECO:0007669"/>
    <property type="project" value="UniProtKB-KW"/>
</dbReference>
<dbReference type="GO" id="GO:0001725">
    <property type="term" value="C:stress fiber"/>
    <property type="evidence" value="ECO:0007669"/>
    <property type="project" value="TreeGrafter"/>
</dbReference>
<evidence type="ECO:0000313" key="7">
    <source>
        <dbReference type="EMBL" id="KFD66900.1"/>
    </source>
</evidence>
<evidence type="ECO:0000256" key="1">
    <source>
        <dbReference type="ARBA" id="ARBA00022723"/>
    </source>
</evidence>
<protein>
    <recommendedName>
        <fullName evidence="5">LIM zinc-binding domain-containing protein</fullName>
    </recommendedName>
</protein>
<feature type="non-terminal residue" evidence="7">
    <location>
        <position position="233"/>
    </location>
</feature>
<dbReference type="Pfam" id="PF00412">
    <property type="entry name" value="LIM"/>
    <property type="match status" value="2"/>
</dbReference>
<evidence type="ECO:0000313" key="8">
    <source>
        <dbReference type="Proteomes" id="UP000030764"/>
    </source>
</evidence>
<evidence type="ECO:0000256" key="4">
    <source>
        <dbReference type="PROSITE-ProRule" id="PRU00125"/>
    </source>
</evidence>
<dbReference type="PANTHER" id="PTHR24214">
    <property type="entry name" value="PDZ AND LIM DOMAIN PROTEIN ZASP"/>
    <property type="match status" value="1"/>
</dbReference>
<dbReference type="GO" id="GO:0051371">
    <property type="term" value="F:muscle alpha-actinin binding"/>
    <property type="evidence" value="ECO:0007669"/>
    <property type="project" value="TreeGrafter"/>
</dbReference>
<dbReference type="CDD" id="cd08368">
    <property type="entry name" value="LIM"/>
    <property type="match status" value="1"/>
</dbReference>
<dbReference type="InterPro" id="IPR050604">
    <property type="entry name" value="PDZ-LIM_domain"/>
</dbReference>
<feature type="domain" description="LIM zinc-binding" evidence="5">
    <location>
        <begin position="165"/>
        <end position="225"/>
    </location>
</feature>
<accession>A0A085NBQ4</accession>
<dbReference type="GO" id="GO:0030036">
    <property type="term" value="P:actin cytoskeleton organization"/>
    <property type="evidence" value="ECO:0007669"/>
    <property type="project" value="TreeGrafter"/>
</dbReference>
<dbReference type="Proteomes" id="UP000030764">
    <property type="component" value="Unassembled WGS sequence"/>
</dbReference>
<sequence>MSACADPSCVCELPVFSYAAEERPNRSVCGDLTKVELGFHLLEPHLRLGSPKGGQLERNCVLRVLGRVVWNGSVSGEHSEIPKCCSNTRLTHCLPSFLHFLRFCRLYFVMANPQQLMPNLKTCSKCNEKIKEVVVKVGEKVFHDKCFVCDGCNRPMSKCGYQYLPKCSRCQLPIRDMRCYNAAGRTYHEQCFGCIKCGTLFKDGRYWIVGEKLYCQNDYYEARLDEEIKHDKS</sequence>
<dbReference type="InterPro" id="IPR001781">
    <property type="entry name" value="Znf_LIM"/>
</dbReference>
<dbReference type="Proteomes" id="UP000030758">
    <property type="component" value="Unassembled WGS sequence"/>
</dbReference>
<dbReference type="GO" id="GO:0003779">
    <property type="term" value="F:actin binding"/>
    <property type="evidence" value="ECO:0007669"/>
    <property type="project" value="TreeGrafter"/>
</dbReference>
<dbReference type="SMART" id="SM00132">
    <property type="entry name" value="LIM"/>
    <property type="match status" value="2"/>
</dbReference>
<reference evidence="7 8" key="1">
    <citation type="journal article" date="2014" name="Nat. Genet.">
        <title>Genome and transcriptome of the porcine whipworm Trichuris suis.</title>
        <authorList>
            <person name="Jex A.R."/>
            <person name="Nejsum P."/>
            <person name="Schwarz E.M."/>
            <person name="Hu L."/>
            <person name="Young N.D."/>
            <person name="Hall R.S."/>
            <person name="Korhonen P.K."/>
            <person name="Liao S."/>
            <person name="Thamsborg S."/>
            <person name="Xia J."/>
            <person name="Xu P."/>
            <person name="Wang S."/>
            <person name="Scheerlinck J.P."/>
            <person name="Hofmann A."/>
            <person name="Sternberg P.W."/>
            <person name="Wang J."/>
            <person name="Gasser R.B."/>
        </authorList>
    </citation>
    <scope>NUCLEOTIDE SEQUENCE [LARGE SCALE GENOMIC DNA]</scope>
    <source>
        <strain evidence="7">DCEP-RM93F</strain>
        <strain evidence="6">DCEP-RM93M</strain>
    </source>
</reference>
<dbReference type="PROSITE" id="PS00478">
    <property type="entry name" value="LIM_DOMAIN_1"/>
    <property type="match status" value="1"/>
</dbReference>